<dbReference type="InterPro" id="IPR008410">
    <property type="entry name" value="BCSC_C"/>
</dbReference>
<dbReference type="Proteomes" id="UP000001010">
    <property type="component" value="Chromosome"/>
</dbReference>
<evidence type="ECO:0000256" key="2">
    <source>
        <dbReference type="ARBA" id="ARBA00022737"/>
    </source>
</evidence>
<gene>
    <name evidence="5" type="primary">bcsC</name>
    <name evidence="5" type="ordered locus">XCC0683</name>
</gene>
<reference evidence="5 6" key="1">
    <citation type="journal article" date="2002" name="Nature">
        <title>Comparison of the genomes of two Xanthomonas pathogens with differing host specificities.</title>
        <authorList>
            <person name="da Silva A.C."/>
            <person name="Ferro J.A."/>
            <person name="Reinach F.C."/>
            <person name="Farah C.S."/>
            <person name="Furlan L.R."/>
            <person name="Quaggio R.B."/>
            <person name="Monteiro-Vitorello C.B."/>
            <person name="Van Sluys M.A."/>
            <person name="Almeida N.F."/>
            <person name="Alves L.M."/>
            <person name="do Amaral A.M."/>
            <person name="Bertolini M.C."/>
            <person name="Camargo L.E."/>
            <person name="Camarotte G."/>
            <person name="Cannavan F."/>
            <person name="Cardozo J."/>
            <person name="Chambergo F."/>
            <person name="Ciapina L.P."/>
            <person name="Cicarelli R.M."/>
            <person name="Coutinho L.L."/>
            <person name="Cursino-Santos J.R."/>
            <person name="El-Dorry H."/>
            <person name="Faria J.B."/>
            <person name="Ferreira A.J."/>
            <person name="Ferreira R.C."/>
            <person name="Ferro M.I."/>
            <person name="Formighieri E.F."/>
            <person name="Franco M.C."/>
            <person name="Greggio C.C."/>
            <person name="Gruber A."/>
            <person name="Katsuyama A.M."/>
            <person name="Kishi L.T."/>
            <person name="Leite R.P."/>
            <person name="Lemos E.G."/>
            <person name="Lemos M.V."/>
            <person name="Locali E.C."/>
            <person name="Machado M.A."/>
            <person name="Madeira A.M."/>
            <person name="Martinez-Rossi N.M."/>
            <person name="Martins E.C."/>
            <person name="Meidanis J."/>
            <person name="Menck C.F."/>
            <person name="Miyaki C.Y."/>
            <person name="Moon D.H."/>
            <person name="Moreira L.M."/>
            <person name="Novo M.T."/>
            <person name="Okura V.K."/>
            <person name="Oliveira M.C."/>
            <person name="Oliveira V.R."/>
            <person name="Pereira H.A."/>
            <person name="Rossi A."/>
            <person name="Sena J.A."/>
            <person name="Silva C."/>
            <person name="de Souza R.F."/>
            <person name="Spinola L.A."/>
            <person name="Takita M.A."/>
            <person name="Tamura R.E."/>
            <person name="Teixeira E.C."/>
            <person name="Tezza R.I."/>
            <person name="Trindade dos Santos M."/>
            <person name="Truffi D."/>
            <person name="Tsai S.M."/>
            <person name="White F.F."/>
            <person name="Setubal J.C."/>
            <person name="Kitajima J.P."/>
        </authorList>
    </citation>
    <scope>NUCLEOTIDE SEQUENCE [LARGE SCALE GENOMIC DNA]</scope>
    <source>
        <strain evidence="6">ATCC 33913 / DSM 3586 / NCPPB 528 / LMG 568 / P 25</strain>
    </source>
</reference>
<keyword evidence="2" id="KW-0677">Repeat</keyword>
<dbReference type="GO" id="GO:0030244">
    <property type="term" value="P:cellulose biosynthetic process"/>
    <property type="evidence" value="ECO:0007669"/>
    <property type="project" value="InterPro"/>
</dbReference>
<organism evidence="5 6">
    <name type="scientific">Xanthomonas campestris pv. campestris (strain ATCC 33913 / DSM 3586 / NCPPB 528 / LMG 568 / P 25)</name>
    <dbReference type="NCBI Taxonomy" id="190485"/>
    <lineage>
        <taxon>Bacteria</taxon>
        <taxon>Pseudomonadati</taxon>
        <taxon>Pseudomonadota</taxon>
        <taxon>Gammaproteobacteria</taxon>
        <taxon>Lysobacterales</taxon>
        <taxon>Lysobacteraceae</taxon>
        <taxon>Xanthomonas</taxon>
    </lineage>
</organism>
<keyword evidence="1" id="KW-0732">Signal</keyword>
<dbReference type="Pfam" id="PF05420">
    <property type="entry name" value="BCSC_C"/>
    <property type="match status" value="1"/>
</dbReference>
<evidence type="ECO:0000256" key="3">
    <source>
        <dbReference type="ARBA" id="ARBA00022803"/>
    </source>
</evidence>
<evidence type="ECO:0000256" key="1">
    <source>
        <dbReference type="ARBA" id="ARBA00022729"/>
    </source>
</evidence>
<keyword evidence="6" id="KW-1185">Reference proteome</keyword>
<name>Q8PCP1_XANCP</name>
<dbReference type="HOGENOM" id="CLU_1805425_0_0_6"/>
<accession>Q8PCP1</accession>
<dbReference type="PATRIC" id="fig|190485.4.peg.748"/>
<dbReference type="EnsemblBacteria" id="AAM39999">
    <property type="protein sequence ID" value="AAM39999"/>
    <property type="gene ID" value="XCC0683"/>
</dbReference>
<keyword evidence="3" id="KW-0802">TPR repeat</keyword>
<dbReference type="KEGG" id="xcc:XCC0683"/>
<evidence type="ECO:0000313" key="6">
    <source>
        <dbReference type="Proteomes" id="UP000001010"/>
    </source>
</evidence>
<protein>
    <submittedName>
        <fullName evidence="5">Cellulose synthase subunit C</fullName>
    </submittedName>
</protein>
<dbReference type="GO" id="GO:0019867">
    <property type="term" value="C:outer membrane"/>
    <property type="evidence" value="ECO:0007669"/>
    <property type="project" value="InterPro"/>
</dbReference>
<dbReference type="STRING" id="190485.XCC0683"/>
<dbReference type="AlphaFoldDB" id="Q8PCP1"/>
<dbReference type="OrthoDB" id="174989at2"/>
<feature type="domain" description="Cellulose synthase operon C C-terminal" evidence="4">
    <location>
        <begin position="3"/>
        <end position="121"/>
    </location>
</feature>
<dbReference type="EMBL" id="AE008922">
    <property type="protein sequence ID" value="AAM39999.1"/>
    <property type="molecule type" value="Genomic_DNA"/>
</dbReference>
<evidence type="ECO:0000313" key="5">
    <source>
        <dbReference type="EMBL" id="AAM39999.1"/>
    </source>
</evidence>
<evidence type="ECO:0000259" key="4">
    <source>
        <dbReference type="Pfam" id="PF05420"/>
    </source>
</evidence>
<sequence length="143" mass="15620">MDLGFPVHWSGRSAGQTVNWKVDANIGVQHFTTEATPYFPTDPTLQQAAYDAASVAALLGLVNRYTDPVYAGESRTGVSYNLSGAAEWQVAPQLFLGGRMTFNNARDYNQFSSNLYLRFVLDRLGSALGRAPQVLTSPYAADH</sequence>
<proteinExistence type="predicted"/>